<feature type="transmembrane region" description="Helical" evidence="8">
    <location>
        <begin position="117"/>
        <end position="138"/>
    </location>
</feature>
<keyword evidence="10" id="KW-1185">Reference proteome</keyword>
<keyword evidence="4" id="KW-1278">Translocase</keyword>
<reference evidence="10" key="1">
    <citation type="journal article" date="2019" name="Int. J. Syst. Evol. Microbiol.">
        <title>The Global Catalogue of Microorganisms (GCM) 10K type strain sequencing project: providing services to taxonomists for standard genome sequencing and annotation.</title>
        <authorList>
            <consortium name="The Broad Institute Genomics Platform"/>
            <consortium name="The Broad Institute Genome Sequencing Center for Infectious Disease"/>
            <person name="Wu L."/>
            <person name="Ma J."/>
        </authorList>
    </citation>
    <scope>NUCLEOTIDE SEQUENCE [LARGE SCALE GENOMIC DNA]</scope>
    <source>
        <strain evidence="10">CAIM 431</strain>
    </source>
</reference>
<evidence type="ECO:0000256" key="6">
    <source>
        <dbReference type="ARBA" id="ARBA00023136"/>
    </source>
</evidence>
<feature type="transmembrane region" description="Helical" evidence="8">
    <location>
        <begin position="217"/>
        <end position="244"/>
    </location>
</feature>
<dbReference type="PANTHER" id="PTHR35806:SF1">
    <property type="entry name" value="OXALOACETATE DECARBOXYLASE BETA CHAIN 2"/>
    <property type="match status" value="1"/>
</dbReference>
<accession>A0ABW4RVF2</accession>
<comment type="caution">
    <text evidence="9">The sequence shown here is derived from an EMBL/GenBank/DDBJ whole genome shotgun (WGS) entry which is preliminary data.</text>
</comment>
<feature type="transmembrane region" description="Helical" evidence="8">
    <location>
        <begin position="53"/>
        <end position="71"/>
    </location>
</feature>
<evidence type="ECO:0000256" key="1">
    <source>
        <dbReference type="ARBA" id="ARBA00004651"/>
    </source>
</evidence>
<evidence type="ECO:0000256" key="3">
    <source>
        <dbReference type="ARBA" id="ARBA00022692"/>
    </source>
</evidence>
<dbReference type="PANTHER" id="PTHR35806">
    <property type="entry name" value="OXALOACETATE DECARBOXYLASE BETA CHAIN 2"/>
    <property type="match status" value="1"/>
</dbReference>
<keyword evidence="7" id="KW-0406">Ion transport</keyword>
<feature type="transmembrane region" description="Helical" evidence="8">
    <location>
        <begin position="168"/>
        <end position="190"/>
    </location>
</feature>
<keyword evidence="2 7" id="KW-1003">Cell membrane</keyword>
<feature type="transmembrane region" description="Helical" evidence="8">
    <location>
        <begin position="264"/>
        <end position="286"/>
    </location>
</feature>
<feature type="transmembrane region" description="Helical" evidence="8">
    <location>
        <begin position="293"/>
        <end position="311"/>
    </location>
</feature>
<comment type="subcellular location">
    <subcellularLocation>
        <location evidence="1">Cell membrane</location>
        <topology evidence="1">Multi-pass membrane protein</topology>
    </subcellularLocation>
</comment>
<dbReference type="Pfam" id="PF03977">
    <property type="entry name" value="OAD_beta"/>
    <property type="match status" value="1"/>
</dbReference>
<feature type="transmembrane region" description="Helical" evidence="8">
    <location>
        <begin position="354"/>
        <end position="381"/>
    </location>
</feature>
<feature type="transmembrane region" description="Helical" evidence="8">
    <location>
        <begin position="27"/>
        <end position="46"/>
    </location>
</feature>
<keyword evidence="7" id="KW-0813">Transport</keyword>
<evidence type="ECO:0000256" key="2">
    <source>
        <dbReference type="ARBA" id="ARBA00022475"/>
    </source>
</evidence>
<evidence type="ECO:0000256" key="5">
    <source>
        <dbReference type="ARBA" id="ARBA00022989"/>
    </source>
</evidence>
<keyword evidence="3 8" id="KW-0812">Transmembrane</keyword>
<proteinExistence type="predicted"/>
<dbReference type="Proteomes" id="UP001597326">
    <property type="component" value="Unassembled WGS sequence"/>
</dbReference>
<keyword evidence="5 8" id="KW-1133">Transmembrane helix</keyword>
<feature type="transmembrane region" description="Helical" evidence="8">
    <location>
        <begin position="91"/>
        <end position="110"/>
    </location>
</feature>
<gene>
    <name evidence="9" type="ORF">ACFSCS_05255</name>
</gene>
<keyword evidence="6 7" id="KW-0472">Membrane</keyword>
<evidence type="ECO:0000256" key="7">
    <source>
        <dbReference type="PIRNR" id="PIRNR015658"/>
    </source>
</evidence>
<feature type="transmembrane region" description="Helical" evidence="8">
    <location>
        <begin position="323"/>
        <end position="342"/>
    </location>
</feature>
<protein>
    <submittedName>
        <fullName evidence="9">Sodium ion-translocating decarboxylase subunit beta</fullName>
    </submittedName>
</protein>
<sequence length="384" mass="40428">MTLASLAPQLVPMESTIDLLLRGLTHVTWQGVVMMIVGGILIGLAVVKEYEPLLLLPIGAGCLLTNLPLSPLVGDEGMFSVLRHAGVDNELFPLLIFVGIGAMTDFGPLLENPKMVLLGAAGQFGIFMTLILAVLLGFSREQSASIGIIGAIDGPTSIYVSRKLAPDLLAPITVAAYSYMSLVPIIMPPIMRALTTQKERSIQMPYSSRAISRRTRILFPVIVTVVVGILVPFATPLIGMLMFGNLMRESGVVERLVGTSSNELANIVTLFLGLAIGSTMVGSSFLKWSTLMILVLGLLAFCVDTAAGVLFGKLLNVLSGGKFNPLIGAAGISAFPMAARVVQKEASRENFENFILMHAMGANAAGQVASCVAGGVLLALMGTA</sequence>
<name>A0ABW4RVF2_9ACTN</name>
<evidence type="ECO:0000313" key="10">
    <source>
        <dbReference type="Proteomes" id="UP001597326"/>
    </source>
</evidence>
<keyword evidence="7" id="KW-0739">Sodium transport</keyword>
<dbReference type="RefSeq" id="WP_386751655.1">
    <property type="nucleotide sequence ID" value="NZ_BAAAIX010000009.1"/>
</dbReference>
<keyword evidence="7" id="KW-0915">Sodium</keyword>
<evidence type="ECO:0000256" key="4">
    <source>
        <dbReference type="ARBA" id="ARBA00022967"/>
    </source>
</evidence>
<organism evidence="9 10">
    <name type="scientific">Luteococcus peritonei</name>
    <dbReference type="NCBI Taxonomy" id="88874"/>
    <lineage>
        <taxon>Bacteria</taxon>
        <taxon>Bacillati</taxon>
        <taxon>Actinomycetota</taxon>
        <taxon>Actinomycetes</taxon>
        <taxon>Propionibacteriales</taxon>
        <taxon>Propionibacteriaceae</taxon>
        <taxon>Luteococcus</taxon>
    </lineage>
</organism>
<dbReference type="NCBIfam" id="TIGR01109">
    <property type="entry name" value="Na_pump_decarbB"/>
    <property type="match status" value="1"/>
</dbReference>
<dbReference type="InterPro" id="IPR005661">
    <property type="entry name" value="OadB_MmdB"/>
</dbReference>
<evidence type="ECO:0000256" key="8">
    <source>
        <dbReference type="SAM" id="Phobius"/>
    </source>
</evidence>
<dbReference type="PIRSF" id="PIRSF015658">
    <property type="entry name" value="MmdB_OadB"/>
    <property type="match status" value="1"/>
</dbReference>
<evidence type="ECO:0000313" key="9">
    <source>
        <dbReference type="EMBL" id="MFD1889598.1"/>
    </source>
</evidence>
<dbReference type="EMBL" id="JBHUFZ010000011">
    <property type="protein sequence ID" value="MFD1889598.1"/>
    <property type="molecule type" value="Genomic_DNA"/>
</dbReference>